<dbReference type="SUPFAM" id="SSF53448">
    <property type="entry name" value="Nucleotide-diphospho-sugar transferases"/>
    <property type="match status" value="1"/>
</dbReference>
<dbReference type="PANTHER" id="PTHR22916:SF3">
    <property type="entry name" value="UDP-GLCNAC:BETAGAL BETA-1,3-N-ACETYLGLUCOSAMINYLTRANSFERASE-LIKE PROTEIN 1"/>
    <property type="match status" value="1"/>
</dbReference>
<gene>
    <name evidence="3" type="primary">tuaG</name>
    <name evidence="3" type="ORF">BpJC7_00120</name>
</gene>
<dbReference type="NCBIfam" id="NF047683">
    <property type="entry name" value="TeichurnBiosyTuaG"/>
    <property type="match status" value="1"/>
</dbReference>
<evidence type="ECO:0000256" key="1">
    <source>
        <dbReference type="ARBA" id="ARBA00006739"/>
    </source>
</evidence>
<sequence>MGEKAPCVSIITPAYNAGSTIEDTIESVIRQTFPDWEMIVVDDGSTDDTVKKLLRLEAEDSRIRVEALQENGGAARARNIALNYAKGRYVAFLDSDDRWKPEKLERQLGFMEKNGHAFTFTGYEMIGRDGNPLNKAVHAPSCVCYTDMLKNSIIGCLTVMIDRGQLGHIQMPNIRTRQDYATWLSILKQGTAAYGLDENLAEYRVGNNASLSSNKWKMAKQNWYVYREMENLGLLAASWCFVHYAANAVRKRIY</sequence>
<protein>
    <submittedName>
        <fullName evidence="3">Teichuronic acid biosynthesis glycosyltransferase TuaG</fullName>
    </submittedName>
</protein>
<dbReference type="CDD" id="cd00761">
    <property type="entry name" value="Glyco_tranf_GTA_type"/>
    <property type="match status" value="1"/>
</dbReference>
<keyword evidence="4" id="KW-1185">Reference proteome</keyword>
<dbReference type="GO" id="GO:0016758">
    <property type="term" value="F:hexosyltransferase activity"/>
    <property type="evidence" value="ECO:0007669"/>
    <property type="project" value="UniProtKB-ARBA"/>
</dbReference>
<dbReference type="EMBL" id="BKZQ01000001">
    <property type="protein sequence ID" value="GER68709.1"/>
    <property type="molecule type" value="Genomic_DNA"/>
</dbReference>
<name>A0A5J4JBT7_9BACI</name>
<dbReference type="AlphaFoldDB" id="A0A5J4JBT7"/>
<accession>A0A5J4JBT7</accession>
<dbReference type="Gene3D" id="3.90.550.10">
    <property type="entry name" value="Spore Coat Polysaccharide Biosynthesis Protein SpsA, Chain A"/>
    <property type="match status" value="1"/>
</dbReference>
<dbReference type="InterPro" id="IPR001173">
    <property type="entry name" value="Glyco_trans_2-like"/>
</dbReference>
<dbReference type="Pfam" id="PF00535">
    <property type="entry name" value="Glycos_transf_2"/>
    <property type="match status" value="1"/>
</dbReference>
<dbReference type="Proteomes" id="UP000391919">
    <property type="component" value="Unassembled WGS sequence"/>
</dbReference>
<feature type="domain" description="Glycosyltransferase 2-like" evidence="2">
    <location>
        <begin position="9"/>
        <end position="137"/>
    </location>
</feature>
<comment type="similarity">
    <text evidence="1">Belongs to the glycosyltransferase 2 family.</text>
</comment>
<evidence type="ECO:0000313" key="4">
    <source>
        <dbReference type="Proteomes" id="UP000391919"/>
    </source>
</evidence>
<dbReference type="PANTHER" id="PTHR22916">
    <property type="entry name" value="GLYCOSYLTRANSFERASE"/>
    <property type="match status" value="1"/>
</dbReference>
<comment type="caution">
    <text evidence="3">The sequence shown here is derived from an EMBL/GenBank/DDBJ whole genome shotgun (WGS) entry which is preliminary data.</text>
</comment>
<proteinExistence type="inferred from homology"/>
<evidence type="ECO:0000313" key="3">
    <source>
        <dbReference type="EMBL" id="GER68709.1"/>
    </source>
</evidence>
<dbReference type="RefSeq" id="WP_151681188.1">
    <property type="nucleotide sequence ID" value="NZ_BKZP01000019.1"/>
</dbReference>
<organism evidence="3 4">
    <name type="scientific">Weizmannia acidilactici</name>
    <dbReference type="NCBI Taxonomy" id="2607726"/>
    <lineage>
        <taxon>Bacteria</taxon>
        <taxon>Bacillati</taxon>
        <taxon>Bacillota</taxon>
        <taxon>Bacilli</taxon>
        <taxon>Bacillales</taxon>
        <taxon>Bacillaceae</taxon>
        <taxon>Heyndrickxia</taxon>
    </lineage>
</organism>
<reference evidence="3 4" key="1">
    <citation type="submission" date="2019-09" db="EMBL/GenBank/DDBJ databases">
        <title>Draft genome sequence of Bacillus sp. JC-7.</title>
        <authorList>
            <person name="Tanaka N."/>
            <person name="Shiwa Y."/>
            <person name="Fujita N."/>
            <person name="Tanasupawat S."/>
        </authorList>
    </citation>
    <scope>NUCLEOTIDE SEQUENCE [LARGE SCALE GENOMIC DNA]</scope>
    <source>
        <strain evidence="3 4">JC-7</strain>
    </source>
</reference>
<dbReference type="InterPro" id="IPR029044">
    <property type="entry name" value="Nucleotide-diphossugar_trans"/>
</dbReference>
<evidence type="ECO:0000259" key="2">
    <source>
        <dbReference type="Pfam" id="PF00535"/>
    </source>
</evidence>
<dbReference type="FunFam" id="3.90.550.10:FF:000130">
    <property type="entry name" value="Family 2 glycosyl transferase"/>
    <property type="match status" value="1"/>
</dbReference>